<protein>
    <submittedName>
        <fullName evidence="2">Uncharacterized protein</fullName>
    </submittedName>
</protein>
<dbReference type="AlphaFoldDB" id="A0A6P2HWB6"/>
<keyword evidence="1" id="KW-0472">Membrane</keyword>
<name>A0A6P2HWB6_BURL3</name>
<evidence type="ECO:0000256" key="1">
    <source>
        <dbReference type="SAM" id="Phobius"/>
    </source>
</evidence>
<gene>
    <name evidence="2" type="ORF">BLA6863_00798</name>
</gene>
<evidence type="ECO:0000313" key="2">
    <source>
        <dbReference type="EMBL" id="VWB20500.1"/>
    </source>
</evidence>
<reference evidence="2 3" key="1">
    <citation type="submission" date="2019-09" db="EMBL/GenBank/DDBJ databases">
        <authorList>
            <person name="Depoorter E."/>
        </authorList>
    </citation>
    <scope>NUCLEOTIDE SEQUENCE [LARGE SCALE GENOMIC DNA]</scope>
    <source>
        <strain evidence="2">LMG 6863</strain>
    </source>
</reference>
<proteinExistence type="predicted"/>
<feature type="transmembrane region" description="Helical" evidence="1">
    <location>
        <begin position="12"/>
        <end position="30"/>
    </location>
</feature>
<dbReference type="Proteomes" id="UP000494170">
    <property type="component" value="Unassembled WGS sequence"/>
</dbReference>
<accession>A0A6P2HWB6</accession>
<keyword evidence="1" id="KW-0812">Transmembrane</keyword>
<sequence length="588" mass="65199">MLQPGKRRERLLRAAMLIAGGVSLTIYPVIGMSSSPGDDASNPIQISSSLPEDLNNSDAPHATLQQAAAFAWNQFIALNWPALAKDSNNQKRDYPDTSLPFGDPQYKDPLVWHTFRGKVEIFPTDNAAAFAKGAASDYGYDDRPNYSYGQGNVAPSTGPTPWINLDENSQIGLNKIYAGVVSSVPLDKNAQILFMAKANRNEYRYITANKWWDPLAPDPLLSNPPGSTPTIFQATADFVKQYKRDPIAGSTNCDGNPSKARCVSLPIDSIEIKAGWRRLTPDEIKSGRFYTALTRHYESQDDGKHIKATDEVMGLVGLHIIRKTKSAPYFIYTTFEQTDNITDAAGNAVEDEDGNYKSALKNTTPMTPNVISNNATPKTTQTFVRPGSYPATPNKQLYYQNIKDTQDHSSGLLDGGIILVNKRINDIPDEIINTNRLAHDKIRSYAASRNFKSPPVWLYYKLINVQNTPLGEKIPGIDRFPRSTYYQANSVIETDYNLQRFSGEFDDFRNKKFTISDFTKSGSNLTNVAHNGNSLNMGGCMGCHGNAQAAGSGFSFIFLDSPVTAPEWDTKSLNDSKFRRFMNYLARP</sequence>
<keyword evidence="1" id="KW-1133">Transmembrane helix</keyword>
<evidence type="ECO:0000313" key="3">
    <source>
        <dbReference type="Proteomes" id="UP000494170"/>
    </source>
</evidence>
<dbReference type="RefSeq" id="WP_174937683.1">
    <property type="nucleotide sequence ID" value="NZ_CABVPY010000003.1"/>
</dbReference>
<organism evidence="2 3">
    <name type="scientific">Burkholderia lata (strain ATCC 17760 / DSM 23089 / LMG 22485 / NCIMB 9086 / R18194 / 383)</name>
    <dbReference type="NCBI Taxonomy" id="482957"/>
    <lineage>
        <taxon>Bacteria</taxon>
        <taxon>Pseudomonadati</taxon>
        <taxon>Pseudomonadota</taxon>
        <taxon>Betaproteobacteria</taxon>
        <taxon>Burkholderiales</taxon>
        <taxon>Burkholderiaceae</taxon>
        <taxon>Burkholderia</taxon>
        <taxon>Burkholderia cepacia complex</taxon>
    </lineage>
</organism>
<dbReference type="EMBL" id="CABVPY010000003">
    <property type="protein sequence ID" value="VWB20500.1"/>
    <property type="molecule type" value="Genomic_DNA"/>
</dbReference>